<evidence type="ECO:0000259" key="5">
    <source>
        <dbReference type="SMART" id="SM00670"/>
    </source>
</evidence>
<dbReference type="SMART" id="SM00670">
    <property type="entry name" value="PINc"/>
    <property type="match status" value="1"/>
</dbReference>
<dbReference type="NCBIfam" id="TIGR00305">
    <property type="entry name" value="putative toxin-antitoxin system toxin component, PIN family"/>
    <property type="match status" value="1"/>
</dbReference>
<dbReference type="GO" id="GO:0046872">
    <property type="term" value="F:metal ion binding"/>
    <property type="evidence" value="ECO:0007669"/>
    <property type="project" value="UniProtKB-KW"/>
</dbReference>
<reference evidence="6 7" key="1">
    <citation type="journal article" date="2009" name="Stand. Genomic Sci.">
        <title>Complete genome sequence of Acidimicrobium ferrooxidans type strain (ICP).</title>
        <authorList>
            <person name="Clum A."/>
            <person name="Nolan M."/>
            <person name="Lang E."/>
            <person name="Glavina Del Rio T."/>
            <person name="Tice H."/>
            <person name="Copeland A."/>
            <person name="Cheng J.F."/>
            <person name="Lucas S."/>
            <person name="Chen F."/>
            <person name="Bruce D."/>
            <person name="Goodwin L."/>
            <person name="Pitluck S."/>
            <person name="Ivanova N."/>
            <person name="Mavrommatis K."/>
            <person name="Mikhailova N."/>
            <person name="Pati A."/>
            <person name="Chen A."/>
            <person name="Palaniappan K."/>
            <person name="Goker M."/>
            <person name="Spring S."/>
            <person name="Land M."/>
            <person name="Hauser L."/>
            <person name="Chang Y.J."/>
            <person name="Jeffries C.C."/>
            <person name="Chain P."/>
            <person name="Bristow J."/>
            <person name="Eisen J.A."/>
            <person name="Markowitz V."/>
            <person name="Hugenholtz P."/>
            <person name="Kyrpides N.C."/>
            <person name="Klenk H.P."/>
            <person name="Lapidus A."/>
        </authorList>
    </citation>
    <scope>NUCLEOTIDE SEQUENCE [LARGE SCALE GENOMIC DNA]</scope>
    <source>
        <strain evidence="7">DSM 10331 / JCM 15462 / NBRC 103882 / ICP</strain>
    </source>
</reference>
<dbReference type="InterPro" id="IPR002716">
    <property type="entry name" value="PIN_dom"/>
</dbReference>
<dbReference type="Proteomes" id="UP000000771">
    <property type="component" value="Chromosome"/>
</dbReference>
<keyword evidence="3" id="KW-0378">Hydrolase</keyword>
<organism evidence="6 7">
    <name type="scientific">Acidimicrobium ferrooxidans (strain DSM 10331 / JCM 15462 / NBRC 103882 / ICP)</name>
    <dbReference type="NCBI Taxonomy" id="525909"/>
    <lineage>
        <taxon>Bacteria</taxon>
        <taxon>Bacillati</taxon>
        <taxon>Actinomycetota</taxon>
        <taxon>Acidimicrobiia</taxon>
        <taxon>Acidimicrobiales</taxon>
        <taxon>Acidimicrobiaceae</taxon>
        <taxon>Acidimicrobium</taxon>
    </lineage>
</organism>
<gene>
    <name evidence="6" type="ordered locus">Afer_1868</name>
</gene>
<feature type="domain" description="PIN" evidence="5">
    <location>
        <begin position="6"/>
        <end position="122"/>
    </location>
</feature>
<dbReference type="eggNOG" id="COG1569">
    <property type="taxonomic scope" value="Bacteria"/>
</dbReference>
<keyword evidence="1" id="KW-0540">Nuclease</keyword>
<evidence type="ECO:0000313" key="6">
    <source>
        <dbReference type="EMBL" id="ACU54780.1"/>
    </source>
</evidence>
<keyword evidence="4" id="KW-0460">Magnesium</keyword>
<dbReference type="Gene3D" id="3.40.50.1010">
    <property type="entry name" value="5'-nuclease"/>
    <property type="match status" value="1"/>
</dbReference>
<dbReference type="PANTHER" id="PTHR34610:SF3">
    <property type="entry name" value="SSL7007 PROTEIN"/>
    <property type="match status" value="1"/>
</dbReference>
<dbReference type="InterPro" id="IPR002850">
    <property type="entry name" value="PIN_toxin-like"/>
</dbReference>
<evidence type="ECO:0000256" key="1">
    <source>
        <dbReference type="ARBA" id="ARBA00022722"/>
    </source>
</evidence>
<evidence type="ECO:0000256" key="3">
    <source>
        <dbReference type="ARBA" id="ARBA00022801"/>
    </source>
</evidence>
<keyword evidence="2" id="KW-0479">Metal-binding</keyword>
<keyword evidence="7" id="KW-1185">Reference proteome</keyword>
<evidence type="ECO:0000256" key="2">
    <source>
        <dbReference type="ARBA" id="ARBA00022723"/>
    </source>
</evidence>
<dbReference type="EMBL" id="CP001631">
    <property type="protein sequence ID" value="ACU54780.1"/>
    <property type="molecule type" value="Genomic_DNA"/>
</dbReference>
<dbReference type="InterPro" id="IPR029060">
    <property type="entry name" value="PIN-like_dom_sf"/>
</dbReference>
<dbReference type="SUPFAM" id="SSF88723">
    <property type="entry name" value="PIN domain-like"/>
    <property type="match status" value="1"/>
</dbReference>
<dbReference type="KEGG" id="afo:Afer_1868"/>
<accession>C7M1D2</accession>
<sequence length="144" mass="15919">MVGELRRVVFDTNVFVAAVTSRDGVCARLLLAATSGRYRLIVSPMLLDELSAVLVRPKFRRYLSVEDARRFVEVIRELADVVDDPPEEDDPITGDPDDDFLVLLAEVAGADVLVSGDPDLTTVQRPGLVVRTPRAFLEDLEQPI</sequence>
<dbReference type="Pfam" id="PF13470">
    <property type="entry name" value="PIN_3"/>
    <property type="match status" value="1"/>
</dbReference>
<dbReference type="GO" id="GO:0004518">
    <property type="term" value="F:nuclease activity"/>
    <property type="evidence" value="ECO:0007669"/>
    <property type="project" value="UniProtKB-KW"/>
</dbReference>
<evidence type="ECO:0000256" key="4">
    <source>
        <dbReference type="ARBA" id="ARBA00022842"/>
    </source>
</evidence>
<name>C7M1D2_ACIFD</name>
<dbReference type="HOGENOM" id="CLU_116617_3_0_11"/>
<dbReference type="GO" id="GO:0016787">
    <property type="term" value="F:hydrolase activity"/>
    <property type="evidence" value="ECO:0007669"/>
    <property type="project" value="UniProtKB-KW"/>
</dbReference>
<dbReference type="AlphaFoldDB" id="C7M1D2"/>
<evidence type="ECO:0000313" key="7">
    <source>
        <dbReference type="Proteomes" id="UP000000771"/>
    </source>
</evidence>
<proteinExistence type="predicted"/>
<dbReference type="PANTHER" id="PTHR34610">
    <property type="entry name" value="SSL7007 PROTEIN"/>
    <property type="match status" value="1"/>
</dbReference>
<protein>
    <submittedName>
        <fullName evidence="6">PilT protein domain protein</fullName>
    </submittedName>
</protein>